<dbReference type="GO" id="GO:0005737">
    <property type="term" value="C:cytoplasm"/>
    <property type="evidence" value="ECO:0007669"/>
    <property type="project" value="UniProtKB-SubCell"/>
</dbReference>
<dbReference type="PANTHER" id="PTHR30349:SF77">
    <property type="entry name" value="TYROSINE RECOMBINASE XERC"/>
    <property type="match status" value="1"/>
</dbReference>
<keyword evidence="3" id="KW-0238">DNA-binding</keyword>
<dbReference type="InterPro" id="IPR013762">
    <property type="entry name" value="Integrase-like_cat_sf"/>
</dbReference>
<evidence type="ECO:0000256" key="2">
    <source>
        <dbReference type="ARBA" id="ARBA00022908"/>
    </source>
</evidence>
<dbReference type="InterPro" id="IPR010998">
    <property type="entry name" value="Integrase_recombinase_N"/>
</dbReference>
<evidence type="ECO:0000256" key="3">
    <source>
        <dbReference type="ARBA" id="ARBA00023125"/>
    </source>
</evidence>
<dbReference type="PROSITE" id="PS51898">
    <property type="entry name" value="TYR_RECOMBINASE"/>
    <property type="match status" value="1"/>
</dbReference>
<dbReference type="GO" id="GO:0006310">
    <property type="term" value="P:DNA recombination"/>
    <property type="evidence" value="ECO:0007669"/>
    <property type="project" value="UniProtKB-KW"/>
</dbReference>
<dbReference type="Gene3D" id="1.10.443.10">
    <property type="entry name" value="Intergrase catalytic core"/>
    <property type="match status" value="1"/>
</dbReference>
<evidence type="ECO:0000313" key="7">
    <source>
        <dbReference type="Proteomes" id="UP000298133"/>
    </source>
</evidence>
<keyword evidence="7" id="KW-1185">Reference proteome</keyword>
<organism evidence="6 7">
    <name type="scientific">Gammaproteobacteria bacterium LSUCC0057</name>
    <dbReference type="NCBI Taxonomy" id="2559237"/>
    <lineage>
        <taxon>Bacteria</taxon>
        <taxon>Pseudomonadati</taxon>
        <taxon>Pseudomonadota</taxon>
        <taxon>Gammaproteobacteria</taxon>
        <taxon>Cellvibrionales</taxon>
        <taxon>Porticoccaceae</taxon>
        <taxon>SAR92 clade</taxon>
    </lineage>
</organism>
<evidence type="ECO:0000256" key="4">
    <source>
        <dbReference type="ARBA" id="ARBA00023172"/>
    </source>
</evidence>
<dbReference type="InterPro" id="IPR011010">
    <property type="entry name" value="DNA_brk_join_enz"/>
</dbReference>
<protein>
    <submittedName>
        <fullName evidence="6">Site-specific integrase</fullName>
    </submittedName>
</protein>
<sequence>MATPTSRFTAVPLFDAHQRFTRATPGDLLRDYPDTAAFVSQQQQTVAGCGQDFHYACAFLRSYSRKSEATYRGYRNEVERLLLWCWSVAGKTVIELKRPDLEGFFDFIHAPPNSWVATAVADRFLLRGGCYRHNPAWRPFVAQVSKADRRAMLENGQQPDHRGGHTLSHEAMKLCYSAVSAFYDYLVDEGYAFGNPIPAIRKQSPYLLKGNTRKGIKRLSDLQWEFVLNCAEQAADGSAKSERALFVVALLKTLYLRVSELSERSQWSPVWRHFWHDTEGNQWLQVLGKGNKIRDVSVPGALLPYIDRYRAMRRAVEPSFSDASVLVSKTRGSGGLTTRQLRRIVQQVFDNAYTAMCAEGFEQSASELREASTHWLRHTGASIDIATRPLKHMADDLGHASMGTTDQVYIQSDMKERAQSGKKRRV</sequence>
<evidence type="ECO:0000259" key="5">
    <source>
        <dbReference type="PROSITE" id="PS51898"/>
    </source>
</evidence>
<proteinExistence type="predicted"/>
<dbReference type="GO" id="GO:0015074">
    <property type="term" value="P:DNA integration"/>
    <property type="evidence" value="ECO:0007669"/>
    <property type="project" value="UniProtKB-KW"/>
</dbReference>
<evidence type="ECO:0000313" key="6">
    <source>
        <dbReference type="EMBL" id="TFH69021.1"/>
    </source>
</evidence>
<dbReference type="Gene3D" id="1.10.150.130">
    <property type="match status" value="1"/>
</dbReference>
<dbReference type="SUPFAM" id="SSF56349">
    <property type="entry name" value="DNA breaking-rejoining enzymes"/>
    <property type="match status" value="1"/>
</dbReference>
<comment type="caution">
    <text evidence="6">The sequence shown here is derived from an EMBL/GenBank/DDBJ whole genome shotgun (WGS) entry which is preliminary data.</text>
</comment>
<dbReference type="AlphaFoldDB" id="A0A4Y8ULA2"/>
<accession>A0A4Y8ULA2</accession>
<dbReference type="OrthoDB" id="8610787at2"/>
<dbReference type="EMBL" id="SPIA01000001">
    <property type="protein sequence ID" value="TFH69021.1"/>
    <property type="molecule type" value="Genomic_DNA"/>
</dbReference>
<dbReference type="InterPro" id="IPR050090">
    <property type="entry name" value="Tyrosine_recombinase_XerCD"/>
</dbReference>
<keyword evidence="4" id="KW-0233">DNA recombination</keyword>
<dbReference type="InterPro" id="IPR002104">
    <property type="entry name" value="Integrase_catalytic"/>
</dbReference>
<comment type="subcellular location">
    <subcellularLocation>
        <location evidence="1">Cytoplasm</location>
    </subcellularLocation>
</comment>
<dbReference type="GO" id="GO:0003677">
    <property type="term" value="F:DNA binding"/>
    <property type="evidence" value="ECO:0007669"/>
    <property type="project" value="UniProtKB-KW"/>
</dbReference>
<reference evidence="6 7" key="1">
    <citation type="submission" date="2019-03" db="EMBL/GenBank/DDBJ databases">
        <title>Draft genome of Gammaproteobacteria bacterium LSUCC0057, a member of the SAR92 clade.</title>
        <authorList>
            <person name="Lanclos V.C."/>
            <person name="Doiron C."/>
            <person name="Henson M.W."/>
            <person name="Thrash J.C."/>
        </authorList>
    </citation>
    <scope>NUCLEOTIDE SEQUENCE [LARGE SCALE GENOMIC DNA]</scope>
    <source>
        <strain evidence="6 7">LSUCC0057</strain>
    </source>
</reference>
<keyword evidence="2" id="KW-0229">DNA integration</keyword>
<gene>
    <name evidence="6" type="ORF">E3W66_03535</name>
</gene>
<name>A0A4Y8ULA2_9GAMM</name>
<feature type="domain" description="Tyr recombinase" evidence="5">
    <location>
        <begin position="214"/>
        <end position="422"/>
    </location>
</feature>
<evidence type="ECO:0000256" key="1">
    <source>
        <dbReference type="ARBA" id="ARBA00004496"/>
    </source>
</evidence>
<dbReference type="Proteomes" id="UP000298133">
    <property type="component" value="Unassembled WGS sequence"/>
</dbReference>
<dbReference type="PANTHER" id="PTHR30349">
    <property type="entry name" value="PHAGE INTEGRASE-RELATED"/>
    <property type="match status" value="1"/>
</dbReference>